<dbReference type="OrthoDB" id="6612291at2759"/>
<comment type="similarity">
    <text evidence="2 7">Belongs to the major facilitator superfamily. Sugar transporter (TC 2.A.1.1) family.</text>
</comment>
<evidence type="ECO:0000313" key="11">
    <source>
        <dbReference type="Proteomes" id="UP000326198"/>
    </source>
</evidence>
<proteinExistence type="inferred from homology"/>
<dbReference type="InterPro" id="IPR003663">
    <property type="entry name" value="Sugar/inositol_transpt"/>
</dbReference>
<feature type="domain" description="Major facilitator superfamily (MFS) profile" evidence="9">
    <location>
        <begin position="60"/>
        <end position="504"/>
    </location>
</feature>
<dbReference type="PRINTS" id="PR00171">
    <property type="entry name" value="SUGRTRNSPORT"/>
</dbReference>
<comment type="subcellular location">
    <subcellularLocation>
        <location evidence="1">Membrane</location>
        <topology evidence="1">Multi-pass membrane protein</topology>
    </subcellularLocation>
</comment>
<dbReference type="SUPFAM" id="SSF103473">
    <property type="entry name" value="MFS general substrate transporter"/>
    <property type="match status" value="1"/>
</dbReference>
<protein>
    <submittedName>
        <fullName evidence="10">General substrate transporter</fullName>
    </submittedName>
</protein>
<keyword evidence="11" id="KW-1185">Reference proteome</keyword>
<dbReference type="PROSITE" id="PS00217">
    <property type="entry name" value="SUGAR_TRANSPORT_2"/>
    <property type="match status" value="1"/>
</dbReference>
<evidence type="ECO:0000256" key="1">
    <source>
        <dbReference type="ARBA" id="ARBA00004141"/>
    </source>
</evidence>
<feature type="transmembrane region" description="Helical" evidence="8">
    <location>
        <begin position="105"/>
        <end position="125"/>
    </location>
</feature>
<evidence type="ECO:0000256" key="4">
    <source>
        <dbReference type="ARBA" id="ARBA00022692"/>
    </source>
</evidence>
<dbReference type="EMBL" id="ML736156">
    <property type="protein sequence ID" value="KAE8383257.1"/>
    <property type="molecule type" value="Genomic_DNA"/>
</dbReference>
<evidence type="ECO:0000256" key="3">
    <source>
        <dbReference type="ARBA" id="ARBA00022448"/>
    </source>
</evidence>
<feature type="transmembrane region" description="Helical" evidence="8">
    <location>
        <begin position="407"/>
        <end position="435"/>
    </location>
</feature>
<feature type="transmembrane region" description="Helical" evidence="8">
    <location>
        <begin position="381"/>
        <end position="401"/>
    </location>
</feature>
<dbReference type="PANTHER" id="PTHR48022:SF15">
    <property type="entry name" value="ALPHA-GLUCOSIDE TRANSPORTER, PUTATIVE (AFU_ORTHOLOGUE AFUA_5G00500)-RELATED"/>
    <property type="match status" value="1"/>
</dbReference>
<evidence type="ECO:0000256" key="5">
    <source>
        <dbReference type="ARBA" id="ARBA00022989"/>
    </source>
</evidence>
<evidence type="ECO:0000256" key="2">
    <source>
        <dbReference type="ARBA" id="ARBA00010992"/>
    </source>
</evidence>
<evidence type="ECO:0000256" key="6">
    <source>
        <dbReference type="ARBA" id="ARBA00023136"/>
    </source>
</evidence>
<accession>A0A5N7BP21</accession>
<feature type="transmembrane region" description="Helical" evidence="8">
    <location>
        <begin position="57"/>
        <end position="85"/>
    </location>
</feature>
<dbReference type="Pfam" id="PF00083">
    <property type="entry name" value="Sugar_tr"/>
    <property type="match status" value="1"/>
</dbReference>
<keyword evidence="4 8" id="KW-0812">Transmembrane</keyword>
<keyword evidence="5 8" id="KW-1133">Transmembrane helix</keyword>
<dbReference type="InterPro" id="IPR005829">
    <property type="entry name" value="Sugar_transporter_CS"/>
</dbReference>
<dbReference type="GO" id="GO:0016020">
    <property type="term" value="C:membrane"/>
    <property type="evidence" value="ECO:0007669"/>
    <property type="project" value="UniProtKB-SubCell"/>
</dbReference>
<feature type="transmembrane region" description="Helical" evidence="8">
    <location>
        <begin position="162"/>
        <end position="184"/>
    </location>
</feature>
<feature type="transmembrane region" description="Helical" evidence="8">
    <location>
        <begin position="447"/>
        <end position="469"/>
    </location>
</feature>
<dbReference type="GO" id="GO:0005351">
    <property type="term" value="F:carbohydrate:proton symporter activity"/>
    <property type="evidence" value="ECO:0007669"/>
    <property type="project" value="TreeGrafter"/>
</dbReference>
<sequence length="548" mass="60342">MKVPISSIEAEKASLSHVESLSDEALPAKTQDQQALPTTPKEQWGKLWGAIQTEKRFCLWTLYTMLLVFSWGYDAGLSGVAIAFPEFRKVYGNYYAAGDEYVIPALWQSLWNAASTIGQIFGGYAAGQFADIWGRKALLYTAVFISFGSSFALIFAPSLPVLFVSKLLLGFSVGLATVLPPLYVTENAPAHLRSTASSLTNVVIVFGFFCSSITGYCASQISGTWSYKLAFLMTFVIPGIYLCGLPFLPESPVWYMKKGREDDARKAIARLYGSGADINACIQAIKTELKQTEDEESAATQTNWKSIFSKENRSRTLVAVLGLQSQNFSGGYFANTYQTYYFQLIGQTDSFRLTSISSSLQLLSNIVAVCLSDIIPRRKGLIGGGTLLMLWSVIIAGVSMAPTTNTAATIALISFMLTWSMLYTATVGCYGWAVAQETATQATRPKTISFVLICQQLTALLLSSIFPYFINPDELNWGGKVMFLFVGAELFIMASLYIFQPETKNRSNADIDALYANKVSPRKFDDFDVVEGQVVEKTKKSGFFCRFC</sequence>
<feature type="transmembrane region" description="Helical" evidence="8">
    <location>
        <begin position="227"/>
        <end position="248"/>
    </location>
</feature>
<dbReference type="FunFam" id="1.20.1250.20:FF:000078">
    <property type="entry name" value="MFS maltose transporter, putative"/>
    <property type="match status" value="1"/>
</dbReference>
<dbReference type="InterPro" id="IPR050360">
    <property type="entry name" value="MFS_Sugar_Transporters"/>
</dbReference>
<evidence type="ECO:0000256" key="7">
    <source>
        <dbReference type="RuleBase" id="RU003346"/>
    </source>
</evidence>
<dbReference type="NCBIfam" id="TIGR00879">
    <property type="entry name" value="SP"/>
    <property type="match status" value="1"/>
</dbReference>
<reference evidence="10 11" key="1">
    <citation type="submission" date="2019-04" db="EMBL/GenBank/DDBJ databases">
        <title>Friends and foes A comparative genomics studyof 23 Aspergillus species from section Flavi.</title>
        <authorList>
            <consortium name="DOE Joint Genome Institute"/>
            <person name="Kjaerbolling I."/>
            <person name="Vesth T."/>
            <person name="Frisvad J.C."/>
            <person name="Nybo J.L."/>
            <person name="Theobald S."/>
            <person name="Kildgaard S."/>
            <person name="Isbrandt T."/>
            <person name="Kuo A."/>
            <person name="Sato A."/>
            <person name="Lyhne E.K."/>
            <person name="Kogle M.E."/>
            <person name="Wiebenga A."/>
            <person name="Kun R.S."/>
            <person name="Lubbers R.J."/>
            <person name="Makela M.R."/>
            <person name="Barry K."/>
            <person name="Chovatia M."/>
            <person name="Clum A."/>
            <person name="Daum C."/>
            <person name="Haridas S."/>
            <person name="He G."/>
            <person name="LaButti K."/>
            <person name="Lipzen A."/>
            <person name="Mondo S."/>
            <person name="Riley R."/>
            <person name="Salamov A."/>
            <person name="Simmons B.A."/>
            <person name="Magnuson J.K."/>
            <person name="Henrissat B."/>
            <person name="Mortensen U.H."/>
            <person name="Larsen T.O."/>
            <person name="Devries R.P."/>
            <person name="Grigoriev I.V."/>
            <person name="Machida M."/>
            <person name="Baker S.E."/>
            <person name="Andersen M.R."/>
        </authorList>
    </citation>
    <scope>NUCLEOTIDE SEQUENCE [LARGE SCALE GENOMIC DNA]</scope>
    <source>
        <strain evidence="10 11">IBT 29228</strain>
    </source>
</reference>
<dbReference type="Proteomes" id="UP000326198">
    <property type="component" value="Unassembled WGS sequence"/>
</dbReference>
<keyword evidence="6 8" id="KW-0472">Membrane</keyword>
<evidence type="ECO:0000313" key="10">
    <source>
        <dbReference type="EMBL" id="KAE8383257.1"/>
    </source>
</evidence>
<feature type="transmembrane region" description="Helical" evidence="8">
    <location>
        <begin position="196"/>
        <end position="221"/>
    </location>
</feature>
<dbReference type="Gene3D" id="1.20.1250.20">
    <property type="entry name" value="MFS general substrate transporter like domains"/>
    <property type="match status" value="1"/>
</dbReference>
<dbReference type="PROSITE" id="PS50850">
    <property type="entry name" value="MFS"/>
    <property type="match status" value="1"/>
</dbReference>
<gene>
    <name evidence="10" type="ORF">BDV26DRAFT_287759</name>
</gene>
<name>A0A5N7BP21_9EURO</name>
<dbReference type="InterPro" id="IPR020846">
    <property type="entry name" value="MFS_dom"/>
</dbReference>
<dbReference type="AlphaFoldDB" id="A0A5N7BP21"/>
<feature type="transmembrane region" description="Helical" evidence="8">
    <location>
        <begin position="481"/>
        <end position="499"/>
    </location>
</feature>
<dbReference type="PROSITE" id="PS00216">
    <property type="entry name" value="SUGAR_TRANSPORT_1"/>
    <property type="match status" value="1"/>
</dbReference>
<keyword evidence="3 7" id="KW-0813">Transport</keyword>
<dbReference type="InterPro" id="IPR005828">
    <property type="entry name" value="MFS_sugar_transport-like"/>
</dbReference>
<evidence type="ECO:0000259" key="9">
    <source>
        <dbReference type="PROSITE" id="PS50850"/>
    </source>
</evidence>
<evidence type="ECO:0000256" key="8">
    <source>
        <dbReference type="SAM" id="Phobius"/>
    </source>
</evidence>
<organism evidence="10 11">
    <name type="scientific">Aspergillus bertholletiae</name>
    <dbReference type="NCBI Taxonomy" id="1226010"/>
    <lineage>
        <taxon>Eukaryota</taxon>
        <taxon>Fungi</taxon>
        <taxon>Dikarya</taxon>
        <taxon>Ascomycota</taxon>
        <taxon>Pezizomycotina</taxon>
        <taxon>Eurotiomycetes</taxon>
        <taxon>Eurotiomycetidae</taxon>
        <taxon>Eurotiales</taxon>
        <taxon>Aspergillaceae</taxon>
        <taxon>Aspergillus</taxon>
        <taxon>Aspergillus subgen. Circumdati</taxon>
    </lineage>
</organism>
<feature type="transmembrane region" description="Helical" evidence="8">
    <location>
        <begin position="137"/>
        <end position="156"/>
    </location>
</feature>
<dbReference type="InterPro" id="IPR036259">
    <property type="entry name" value="MFS_trans_sf"/>
</dbReference>
<dbReference type="PANTHER" id="PTHR48022">
    <property type="entry name" value="PLASTIDIC GLUCOSE TRANSPORTER 4"/>
    <property type="match status" value="1"/>
</dbReference>